<evidence type="ECO:0000256" key="2">
    <source>
        <dbReference type="SAM" id="SignalP"/>
    </source>
</evidence>
<feature type="chain" id="PRO_5036173320" evidence="2">
    <location>
        <begin position="26"/>
        <end position="118"/>
    </location>
</feature>
<sequence>MAKASTTMSFVTLLVLISFSMLSCASRVPLTLPDHTSDTVNKDEKQLGHLTERFDQTEKTSRQRRRQMEKAARQRLGRYYNTIEHRIHHFESEPFPYPSMIRDVEFSFLRMRRSQNLS</sequence>
<evidence type="ECO:0000313" key="3">
    <source>
        <dbReference type="EMBL" id="CAA7015182.1"/>
    </source>
</evidence>
<keyword evidence="5" id="KW-1185">Reference proteome</keyword>
<proteinExistence type="predicted"/>
<dbReference type="EMBL" id="CACVBM020000155">
    <property type="protein sequence ID" value="CAA7015182.1"/>
    <property type="molecule type" value="Genomic_DNA"/>
</dbReference>
<keyword evidence="2" id="KW-0732">Signal</keyword>
<dbReference type="PROSITE" id="PS51257">
    <property type="entry name" value="PROKAR_LIPOPROTEIN"/>
    <property type="match status" value="1"/>
</dbReference>
<dbReference type="AlphaFoldDB" id="A0A6D2KA66"/>
<feature type="compositionally biased region" description="Basic and acidic residues" evidence="1">
    <location>
        <begin position="35"/>
        <end position="72"/>
    </location>
</feature>
<dbReference type="EMBL" id="CACVBM020001396">
    <property type="protein sequence ID" value="CAA7048701.1"/>
    <property type="molecule type" value="Genomic_DNA"/>
</dbReference>
<dbReference type="Proteomes" id="UP000467841">
    <property type="component" value="Unassembled WGS sequence"/>
</dbReference>
<gene>
    <name evidence="3" type="ORF">MERR_LOCUS2417</name>
    <name evidence="4" type="ORF">MERR_LOCUS35936</name>
</gene>
<organism evidence="4 5">
    <name type="scientific">Microthlaspi erraticum</name>
    <dbReference type="NCBI Taxonomy" id="1685480"/>
    <lineage>
        <taxon>Eukaryota</taxon>
        <taxon>Viridiplantae</taxon>
        <taxon>Streptophyta</taxon>
        <taxon>Embryophyta</taxon>
        <taxon>Tracheophyta</taxon>
        <taxon>Spermatophyta</taxon>
        <taxon>Magnoliopsida</taxon>
        <taxon>eudicotyledons</taxon>
        <taxon>Gunneridae</taxon>
        <taxon>Pentapetalae</taxon>
        <taxon>rosids</taxon>
        <taxon>malvids</taxon>
        <taxon>Brassicales</taxon>
        <taxon>Brassicaceae</taxon>
        <taxon>Coluteocarpeae</taxon>
        <taxon>Microthlaspi</taxon>
    </lineage>
</organism>
<dbReference type="OrthoDB" id="1132684at2759"/>
<feature type="signal peptide" evidence="2">
    <location>
        <begin position="1"/>
        <end position="25"/>
    </location>
</feature>
<evidence type="ECO:0000313" key="5">
    <source>
        <dbReference type="Proteomes" id="UP000467841"/>
    </source>
</evidence>
<accession>A0A6D2KA66</accession>
<evidence type="ECO:0000256" key="1">
    <source>
        <dbReference type="SAM" id="MobiDB-lite"/>
    </source>
</evidence>
<reference evidence="4 5" key="1">
    <citation type="submission" date="2020-01" db="EMBL/GenBank/DDBJ databases">
        <authorList>
            <person name="Mishra B."/>
        </authorList>
    </citation>
    <scope>NUCLEOTIDE SEQUENCE [LARGE SCALE GENOMIC DNA]</scope>
</reference>
<evidence type="ECO:0000313" key="4">
    <source>
        <dbReference type="EMBL" id="CAA7048701.1"/>
    </source>
</evidence>
<feature type="region of interest" description="Disordered" evidence="1">
    <location>
        <begin position="33"/>
        <end position="73"/>
    </location>
</feature>
<name>A0A6D2KA66_9BRAS</name>
<protein>
    <submittedName>
        <fullName evidence="4">Uncharacterized protein</fullName>
    </submittedName>
</protein>